<evidence type="ECO:0000256" key="2">
    <source>
        <dbReference type="ARBA" id="ARBA00022448"/>
    </source>
</evidence>
<keyword evidence="6" id="KW-1185">Reference proteome</keyword>
<feature type="coiled-coil region" evidence="3">
    <location>
        <begin position="148"/>
        <end position="175"/>
    </location>
</feature>
<accession>A0A179DLP8</accession>
<evidence type="ECO:0000259" key="4">
    <source>
        <dbReference type="Pfam" id="PF25973"/>
    </source>
</evidence>
<feature type="domain" description="CzcB-like barrel-sandwich hybrid" evidence="4">
    <location>
        <begin position="76"/>
        <end position="218"/>
    </location>
</feature>
<name>A0A179DLP8_9SPHI</name>
<keyword evidence="2" id="KW-0813">Transport</keyword>
<sequence length="376" mass="41843">MKYIGIILLSALLISCGNKEEKTETTETSLESNVAQLSQQQKKNIGLQLGKLTQQNVSSILKLSGQIDVPPQNMISISIPLGGFLKSTQLLQGMHVRKGQVLAILEDQQYILLQQNYLTTKVKLKQAAQDYERQKALNKNLASSDKIFQQATSDYEMLKIQLNSLAQELKLININANSLNSANISTRISIISPIDGYVTKVNANIGKHIDTNEILFELVNPDDLHLALTVFEKDAIQLKIEQKLIAYSNDQPDKKYLCEILLVGKDFGADRSLLVHCHFENEKETQGLIPGMFMNAEVEVKSGNKPCLPQDAIISYEGKDYVFVANDASHFKMTEVKTGSNEKGFTAIENAEALNNKNIVVHGAYDLLMSLKNTEE</sequence>
<dbReference type="SUPFAM" id="SSF111369">
    <property type="entry name" value="HlyD-like secretion proteins"/>
    <property type="match status" value="1"/>
</dbReference>
<dbReference type="PROSITE" id="PS51257">
    <property type="entry name" value="PROKAR_LIPOPROTEIN"/>
    <property type="match status" value="1"/>
</dbReference>
<proteinExistence type="inferred from homology"/>
<dbReference type="InterPro" id="IPR051909">
    <property type="entry name" value="MFP_Cation_Efflux"/>
</dbReference>
<reference evidence="5 6" key="2">
    <citation type="submission" date="2016-06" db="EMBL/GenBank/DDBJ databases">
        <title>Pedobacter psychrophilus sp. nov., isolated from Antarctic fragmentary rock.</title>
        <authorList>
            <person name="Svec P."/>
        </authorList>
    </citation>
    <scope>NUCLEOTIDE SEQUENCE [LARGE SCALE GENOMIC DNA]</scope>
    <source>
        <strain evidence="5 6">CCM 8644</strain>
    </source>
</reference>
<dbReference type="STRING" id="1826909.A5893_01490"/>
<dbReference type="OrthoDB" id="9814657at2"/>
<dbReference type="GO" id="GO:0060003">
    <property type="term" value="P:copper ion export"/>
    <property type="evidence" value="ECO:0007669"/>
    <property type="project" value="TreeGrafter"/>
</dbReference>
<evidence type="ECO:0000313" key="5">
    <source>
        <dbReference type="EMBL" id="OAQ41818.1"/>
    </source>
</evidence>
<dbReference type="RefSeq" id="WP_068820849.1">
    <property type="nucleotide sequence ID" value="NZ_LWHJ01000011.1"/>
</dbReference>
<dbReference type="Gene3D" id="2.40.420.20">
    <property type="match status" value="1"/>
</dbReference>
<reference evidence="5 6" key="1">
    <citation type="submission" date="2016-04" db="EMBL/GenBank/DDBJ databases">
        <authorList>
            <person name="Evans L.H."/>
            <person name="Alamgir A."/>
            <person name="Owens N."/>
            <person name="Weber N.D."/>
            <person name="Virtaneva K."/>
            <person name="Barbian K."/>
            <person name="Babar A."/>
            <person name="Rosenke K."/>
        </authorList>
    </citation>
    <scope>NUCLEOTIDE SEQUENCE [LARGE SCALE GENOMIC DNA]</scope>
    <source>
        <strain evidence="5 6">CCM 8644</strain>
    </source>
</reference>
<comment type="caution">
    <text evidence="5">The sequence shown here is derived from an EMBL/GenBank/DDBJ whole genome shotgun (WGS) entry which is preliminary data.</text>
</comment>
<dbReference type="Pfam" id="PF25973">
    <property type="entry name" value="BSH_CzcB"/>
    <property type="match status" value="1"/>
</dbReference>
<protein>
    <submittedName>
        <fullName evidence="5">Efflux transporter periplasmic adaptor subunit</fullName>
    </submittedName>
</protein>
<gene>
    <name evidence="5" type="ORF">A5893_01490</name>
</gene>
<dbReference type="PANTHER" id="PTHR30097">
    <property type="entry name" value="CATION EFFLUX SYSTEM PROTEIN CUSB"/>
    <property type="match status" value="1"/>
</dbReference>
<dbReference type="Proteomes" id="UP000078459">
    <property type="component" value="Unassembled WGS sequence"/>
</dbReference>
<dbReference type="GO" id="GO:0016020">
    <property type="term" value="C:membrane"/>
    <property type="evidence" value="ECO:0007669"/>
    <property type="project" value="InterPro"/>
</dbReference>
<dbReference type="GO" id="GO:0015679">
    <property type="term" value="P:plasma membrane copper ion transport"/>
    <property type="evidence" value="ECO:0007669"/>
    <property type="project" value="TreeGrafter"/>
</dbReference>
<dbReference type="NCBIfam" id="TIGR01730">
    <property type="entry name" value="RND_mfp"/>
    <property type="match status" value="1"/>
</dbReference>
<comment type="similarity">
    <text evidence="1">Belongs to the membrane fusion protein (MFP) (TC 8.A.1) family.</text>
</comment>
<dbReference type="InterPro" id="IPR006143">
    <property type="entry name" value="RND_pump_MFP"/>
</dbReference>
<evidence type="ECO:0000256" key="3">
    <source>
        <dbReference type="SAM" id="Coils"/>
    </source>
</evidence>
<dbReference type="InterPro" id="IPR058647">
    <property type="entry name" value="BSH_CzcB-like"/>
</dbReference>
<dbReference type="Gene3D" id="1.10.287.470">
    <property type="entry name" value="Helix hairpin bin"/>
    <property type="match status" value="1"/>
</dbReference>
<dbReference type="GO" id="GO:0030313">
    <property type="term" value="C:cell envelope"/>
    <property type="evidence" value="ECO:0007669"/>
    <property type="project" value="TreeGrafter"/>
</dbReference>
<evidence type="ECO:0000256" key="1">
    <source>
        <dbReference type="ARBA" id="ARBA00009477"/>
    </source>
</evidence>
<dbReference type="AlphaFoldDB" id="A0A179DLP8"/>
<evidence type="ECO:0000313" key="6">
    <source>
        <dbReference type="Proteomes" id="UP000078459"/>
    </source>
</evidence>
<dbReference type="PANTHER" id="PTHR30097:SF4">
    <property type="entry name" value="SLR6042 PROTEIN"/>
    <property type="match status" value="1"/>
</dbReference>
<dbReference type="Gene3D" id="2.40.30.170">
    <property type="match status" value="1"/>
</dbReference>
<keyword evidence="3" id="KW-0175">Coiled coil</keyword>
<dbReference type="GO" id="GO:0022857">
    <property type="term" value="F:transmembrane transporter activity"/>
    <property type="evidence" value="ECO:0007669"/>
    <property type="project" value="InterPro"/>
</dbReference>
<organism evidence="5 6">
    <name type="scientific">Pedobacter psychrophilus</name>
    <dbReference type="NCBI Taxonomy" id="1826909"/>
    <lineage>
        <taxon>Bacteria</taxon>
        <taxon>Pseudomonadati</taxon>
        <taxon>Bacteroidota</taxon>
        <taxon>Sphingobacteriia</taxon>
        <taxon>Sphingobacteriales</taxon>
        <taxon>Sphingobacteriaceae</taxon>
        <taxon>Pedobacter</taxon>
    </lineage>
</organism>
<dbReference type="EMBL" id="LWHJ01000011">
    <property type="protein sequence ID" value="OAQ41818.1"/>
    <property type="molecule type" value="Genomic_DNA"/>
</dbReference>
<dbReference type="Gene3D" id="2.40.50.100">
    <property type="match status" value="1"/>
</dbReference>